<organism evidence="12 13">
    <name type="scientific">Parnassius apollo</name>
    <name type="common">Apollo butterfly</name>
    <name type="synonym">Papilio apollo</name>
    <dbReference type="NCBI Taxonomy" id="110799"/>
    <lineage>
        <taxon>Eukaryota</taxon>
        <taxon>Metazoa</taxon>
        <taxon>Ecdysozoa</taxon>
        <taxon>Arthropoda</taxon>
        <taxon>Hexapoda</taxon>
        <taxon>Insecta</taxon>
        <taxon>Pterygota</taxon>
        <taxon>Neoptera</taxon>
        <taxon>Endopterygota</taxon>
        <taxon>Lepidoptera</taxon>
        <taxon>Glossata</taxon>
        <taxon>Ditrysia</taxon>
        <taxon>Papilionoidea</taxon>
        <taxon>Papilionidae</taxon>
        <taxon>Parnassiinae</taxon>
        <taxon>Parnassini</taxon>
        <taxon>Parnassius</taxon>
        <taxon>Parnassius</taxon>
    </lineage>
</organism>
<keyword evidence="5" id="KW-0443">Lipid metabolism</keyword>
<keyword evidence="4" id="KW-0378">Hydrolase</keyword>
<evidence type="ECO:0000256" key="5">
    <source>
        <dbReference type="ARBA" id="ARBA00023098"/>
    </source>
</evidence>
<proteinExistence type="inferred from homology"/>
<dbReference type="GO" id="GO:0016139">
    <property type="term" value="P:glycoside catabolic process"/>
    <property type="evidence" value="ECO:0007669"/>
    <property type="project" value="TreeGrafter"/>
</dbReference>
<keyword evidence="8" id="KW-0458">Lysosome</keyword>
<feature type="chain" id="PRO_5035813098" evidence="10">
    <location>
        <begin position="18"/>
        <end position="400"/>
    </location>
</feature>
<reference evidence="12" key="1">
    <citation type="submission" date="2021-04" db="EMBL/GenBank/DDBJ databases">
        <authorList>
            <person name="Tunstrom K."/>
        </authorList>
    </citation>
    <scope>NUCLEOTIDE SEQUENCE</scope>
</reference>
<dbReference type="GO" id="GO:0016020">
    <property type="term" value="C:membrane"/>
    <property type="evidence" value="ECO:0007669"/>
    <property type="project" value="GOC"/>
</dbReference>
<feature type="signal peptide" evidence="10">
    <location>
        <begin position="1"/>
        <end position="17"/>
    </location>
</feature>
<dbReference type="InterPro" id="IPR002241">
    <property type="entry name" value="Glyco_hydro_27"/>
</dbReference>
<dbReference type="GO" id="GO:0009311">
    <property type="term" value="P:oligosaccharide metabolic process"/>
    <property type="evidence" value="ECO:0007669"/>
    <property type="project" value="TreeGrafter"/>
</dbReference>
<feature type="domain" description="Alpha galactosidase A C-terminal" evidence="11">
    <location>
        <begin position="307"/>
        <end position="389"/>
    </location>
</feature>
<evidence type="ECO:0000256" key="2">
    <source>
        <dbReference type="ARBA" id="ARBA00009743"/>
    </source>
</evidence>
<comment type="similarity">
    <text evidence="2">Belongs to the glycosyl hydrolase 27 family.</text>
</comment>
<dbReference type="GO" id="GO:0019377">
    <property type="term" value="P:glycolipid catabolic process"/>
    <property type="evidence" value="ECO:0007669"/>
    <property type="project" value="UniProtKB-ARBA"/>
</dbReference>
<dbReference type="OrthoDB" id="5795902at2759"/>
<keyword evidence="10" id="KW-0732">Signal</keyword>
<keyword evidence="9" id="KW-0326">Glycosidase</keyword>
<accession>A0A8S3XNZ7</accession>
<sequence>MKILWFMFLELLSSALSLDNGLALTPPMGWLTWQRFRCITDCKKYPEECISESLIKRTTDIMAKEGYLAAGYNYVVIDDCWLEKKRDANNRMVADRQRFPSGIKALADYVHGKGLKLGIYQDYGTKTCAGYPGVLGYEEIDVKTFAEWDVDYIKLDGCNVDPSKYDTGYPAFGKLLNETGRPIVYSCSWPAYQDNPNYSSIAKYCNLWRNYEDIDDSWASVKNIMQWFAENQDELVRYAGPGHWNDPDMLVIGNFGLSLDQARVQMAVWSILAAPLLMSVDLATIRPEFKEVLLNEDVIAVNQDPLGKQGMRVWTGSDCEIWNRELADGSYAIAFVSLREDGAPFTLEASFDDMKISKKIYKVKDLYNDEKTTFCDIQGKFETRINPTGVRFYKFTPICI</sequence>
<evidence type="ECO:0000256" key="4">
    <source>
        <dbReference type="ARBA" id="ARBA00022801"/>
    </source>
</evidence>
<dbReference type="PANTHER" id="PTHR11452:SF66">
    <property type="entry name" value="ALPHA-GALACTOSIDASE"/>
    <property type="match status" value="1"/>
</dbReference>
<dbReference type="FunFam" id="3.20.20.70:FF:000070">
    <property type="entry name" value="Alpha-galactosidase"/>
    <property type="match status" value="1"/>
</dbReference>
<evidence type="ECO:0000256" key="1">
    <source>
        <dbReference type="ARBA" id="ARBA00004371"/>
    </source>
</evidence>
<dbReference type="PROSITE" id="PS00512">
    <property type="entry name" value="ALPHA_GALACTOSIDASE"/>
    <property type="match status" value="1"/>
</dbReference>
<comment type="subunit">
    <text evidence="3">Homodimer.</text>
</comment>
<dbReference type="PANTHER" id="PTHR11452">
    <property type="entry name" value="ALPHA-GALACTOSIDASE/ALPHA-N-ACETYLGALACTOSAMINIDASE"/>
    <property type="match status" value="1"/>
</dbReference>
<evidence type="ECO:0000256" key="8">
    <source>
        <dbReference type="ARBA" id="ARBA00023228"/>
    </source>
</evidence>
<gene>
    <name evidence="12" type="ORF">PAPOLLO_LOCUS19305</name>
</gene>
<dbReference type="AlphaFoldDB" id="A0A8S3XNZ7"/>
<evidence type="ECO:0000256" key="3">
    <source>
        <dbReference type="ARBA" id="ARBA00011738"/>
    </source>
</evidence>
<keyword evidence="6" id="KW-1015">Disulfide bond</keyword>
<comment type="subcellular location">
    <subcellularLocation>
        <location evidence="1">Lysosome</location>
    </subcellularLocation>
</comment>
<dbReference type="Proteomes" id="UP000691718">
    <property type="component" value="Unassembled WGS sequence"/>
</dbReference>
<dbReference type="InterPro" id="IPR000111">
    <property type="entry name" value="Glyco_hydro_27/36_CS"/>
</dbReference>
<dbReference type="CDD" id="cd14792">
    <property type="entry name" value="GH27"/>
    <property type="match status" value="1"/>
</dbReference>
<dbReference type="Pfam" id="PF16499">
    <property type="entry name" value="Melibiase_2"/>
    <property type="match status" value="1"/>
</dbReference>
<dbReference type="Pfam" id="PF17450">
    <property type="entry name" value="Melibiase_2_C"/>
    <property type="match status" value="1"/>
</dbReference>
<keyword evidence="13" id="KW-1185">Reference proteome</keyword>
<evidence type="ECO:0000256" key="6">
    <source>
        <dbReference type="ARBA" id="ARBA00023157"/>
    </source>
</evidence>
<keyword evidence="7" id="KW-0325">Glycoprotein</keyword>
<evidence type="ECO:0000256" key="9">
    <source>
        <dbReference type="ARBA" id="ARBA00023295"/>
    </source>
</evidence>
<dbReference type="GO" id="GO:0004557">
    <property type="term" value="F:alpha-galactosidase activity"/>
    <property type="evidence" value="ECO:0007669"/>
    <property type="project" value="TreeGrafter"/>
</dbReference>
<evidence type="ECO:0000256" key="10">
    <source>
        <dbReference type="SAM" id="SignalP"/>
    </source>
</evidence>
<protein>
    <submittedName>
        <fullName evidence="12">(apollo) hypothetical protein</fullName>
    </submittedName>
</protein>
<dbReference type="InterPro" id="IPR035373">
    <property type="entry name" value="Melibiase/NAGA_C"/>
</dbReference>
<dbReference type="EMBL" id="CAJQZP010001207">
    <property type="protein sequence ID" value="CAG5029719.1"/>
    <property type="molecule type" value="Genomic_DNA"/>
</dbReference>
<evidence type="ECO:0000259" key="11">
    <source>
        <dbReference type="Pfam" id="PF17450"/>
    </source>
</evidence>
<name>A0A8S3XNZ7_PARAO</name>
<comment type="caution">
    <text evidence="12">The sequence shown here is derived from an EMBL/GenBank/DDBJ whole genome shotgun (WGS) entry which is preliminary data.</text>
</comment>
<evidence type="ECO:0000313" key="12">
    <source>
        <dbReference type="EMBL" id="CAG5029719.1"/>
    </source>
</evidence>
<evidence type="ECO:0000313" key="13">
    <source>
        <dbReference type="Proteomes" id="UP000691718"/>
    </source>
</evidence>
<dbReference type="GO" id="GO:0005764">
    <property type="term" value="C:lysosome"/>
    <property type="evidence" value="ECO:0007669"/>
    <property type="project" value="UniProtKB-SubCell"/>
</dbReference>
<evidence type="ECO:0000256" key="7">
    <source>
        <dbReference type="ARBA" id="ARBA00023180"/>
    </source>
</evidence>